<evidence type="ECO:0000256" key="5">
    <source>
        <dbReference type="ARBA" id="ARBA00023157"/>
    </source>
</evidence>
<dbReference type="CDD" id="cd04269">
    <property type="entry name" value="ZnMc_adamalysin_II_like"/>
    <property type="match status" value="1"/>
</dbReference>
<feature type="binding site" evidence="8">
    <location>
        <position position="343"/>
    </location>
    <ligand>
        <name>Zn(2+)</name>
        <dbReference type="ChEBI" id="CHEBI:29105"/>
        <note>catalytic</note>
    </ligand>
</feature>
<dbReference type="PROSITE" id="PS50215">
    <property type="entry name" value="ADAM_MEPRO"/>
    <property type="match status" value="1"/>
</dbReference>
<dbReference type="InterPro" id="IPR001762">
    <property type="entry name" value="Disintegrin_dom"/>
</dbReference>
<reference evidence="13" key="2">
    <citation type="submission" date="2025-09" db="UniProtKB">
        <authorList>
            <consortium name="Ensembl"/>
        </authorList>
    </citation>
    <scope>IDENTIFICATION</scope>
</reference>
<dbReference type="Ensembl" id="ENSSVLT00005014999.1">
    <property type="protein sequence ID" value="ENSSVLP00005013552.1"/>
    <property type="gene ID" value="ENSSVLG00005010758.1"/>
</dbReference>
<dbReference type="AlphaFoldDB" id="A0A8D2BBA2"/>
<dbReference type="InterPro" id="IPR036436">
    <property type="entry name" value="Disintegrin_dom_sf"/>
</dbReference>
<dbReference type="InterPro" id="IPR001590">
    <property type="entry name" value="Peptidase_M12B"/>
</dbReference>
<evidence type="ECO:0000256" key="6">
    <source>
        <dbReference type="PROSITE-ProRule" id="PRU00068"/>
    </source>
</evidence>
<dbReference type="InterPro" id="IPR006586">
    <property type="entry name" value="ADAM_Cys-rich"/>
</dbReference>
<keyword evidence="5 7" id="KW-1015">Disulfide bond</keyword>
<dbReference type="Pfam" id="PF01421">
    <property type="entry name" value="Reprolysin"/>
    <property type="match status" value="1"/>
</dbReference>
<evidence type="ECO:0008006" key="15">
    <source>
        <dbReference type="Google" id="ProtNLM"/>
    </source>
</evidence>
<dbReference type="SMART" id="SM00050">
    <property type="entry name" value="DISIN"/>
    <property type="match status" value="1"/>
</dbReference>
<evidence type="ECO:0000256" key="7">
    <source>
        <dbReference type="PROSITE-ProRule" id="PRU00076"/>
    </source>
</evidence>
<evidence type="ECO:0000256" key="4">
    <source>
        <dbReference type="ARBA" id="ARBA00023136"/>
    </source>
</evidence>
<dbReference type="GO" id="GO:0009897">
    <property type="term" value="C:external side of plasma membrane"/>
    <property type="evidence" value="ECO:0007669"/>
    <property type="project" value="TreeGrafter"/>
</dbReference>
<reference evidence="13" key="1">
    <citation type="submission" date="2025-08" db="UniProtKB">
        <authorList>
            <consortium name="Ensembl"/>
        </authorList>
    </citation>
    <scope>IDENTIFICATION</scope>
</reference>
<evidence type="ECO:0000256" key="3">
    <source>
        <dbReference type="ARBA" id="ARBA00022989"/>
    </source>
</evidence>
<dbReference type="OrthoDB" id="5951731at2759"/>
<keyword evidence="8" id="KW-0479">Metal-binding</keyword>
<dbReference type="SMART" id="SM00608">
    <property type="entry name" value="ACR"/>
    <property type="match status" value="1"/>
</dbReference>
<keyword evidence="2" id="KW-0812">Transmembrane</keyword>
<dbReference type="Gene3D" id="4.10.70.10">
    <property type="entry name" value="Disintegrin domain"/>
    <property type="match status" value="1"/>
</dbReference>
<sequence length="707" mass="79556">MGPAWAQKPLMGLLWLHVLWVLLSPVCCFHVFPGWRFTSSEVVIPRKVPHRRGEIKMPNQLTYSIRFRGQRHVIHMKLKKNLMPRHFPVITDNDQGAMQEDYPYVPQDCYYYSYLEGVPGSMATLDTCYGGLRGMLQIDDFTYEIKPLEASSKFEHVVSLLVSEHRSEDERCTIEEEQIDEVLEEVNLAESARAGPVYLWRLHMKHLKLHYTIASSLYKLNPNQSKTIDNVVIINNILDSIFKPVSFHVYIRILCIWKNTDSYDLRGHAISATHDFGLWKFYNLWKFFPHDTSVIYTATKLRGPNYYASLGGVCNPNWGASYVHVSNYHIFAAATLTAHTLGHGMSVKHDHRDCVCFRRHSCVMNPTPGLLDMFSNCSYDDLHHQIHKWDPCHSVPNIPYKNFPYEANRCGDKSVTLNEQCDCGSLKECANDSCCATNCVFTTGSTCNAGTCCENCKFSRAGRTCRDILGICDLPEFCDGKTQNCPEDFYVQDGTPCSPMAVCVKGNCSDRDMQCQALFGYQVKDGSPVCYEKLNIKGDRFGNCGLKVIRGGSKPVKCESDDVLCGMLHCGDVREVPGADEHTTFHHILVGDTKVESCFGFDTHHGGELPEMGLVVDGATCGPAQYCLQKNCTFFQDLPFNCDVKTCNFKGVCNNLKNCHCLYGWAPPNCDQKGVGGSVDSGPAPDLILDLNLQWHLLEEMITLTTS</sequence>
<dbReference type="InterPro" id="IPR002870">
    <property type="entry name" value="Peptidase_M12B_N"/>
</dbReference>
<dbReference type="Pfam" id="PF00200">
    <property type="entry name" value="Disintegrin"/>
    <property type="match status" value="1"/>
</dbReference>
<feature type="disulfide bond" evidence="7">
    <location>
        <begin position="661"/>
        <end position="670"/>
    </location>
</feature>
<keyword evidence="3" id="KW-1133">Transmembrane helix</keyword>
<dbReference type="GO" id="GO:0004222">
    <property type="term" value="F:metalloendopeptidase activity"/>
    <property type="evidence" value="ECO:0007669"/>
    <property type="project" value="InterPro"/>
</dbReference>
<evidence type="ECO:0000259" key="12">
    <source>
        <dbReference type="PROSITE" id="PS50215"/>
    </source>
</evidence>
<dbReference type="InterPro" id="IPR018358">
    <property type="entry name" value="Disintegrin_CS"/>
</dbReference>
<feature type="disulfide bond" evidence="6">
    <location>
        <begin position="465"/>
        <end position="485"/>
    </location>
</feature>
<dbReference type="PROSITE" id="PS50214">
    <property type="entry name" value="DISINTEGRIN_2"/>
    <property type="match status" value="1"/>
</dbReference>
<feature type="domain" description="EGF-like" evidence="10">
    <location>
        <begin position="638"/>
        <end position="671"/>
    </location>
</feature>
<dbReference type="SUPFAM" id="SSF55486">
    <property type="entry name" value="Metalloproteases ('zincins'), catalytic domain"/>
    <property type="match status" value="1"/>
</dbReference>
<evidence type="ECO:0000313" key="13">
    <source>
        <dbReference type="Ensembl" id="ENSSVLP00005013552.1"/>
    </source>
</evidence>
<dbReference type="Pfam" id="PF08516">
    <property type="entry name" value="ADAM_CR"/>
    <property type="match status" value="1"/>
</dbReference>
<evidence type="ECO:0000256" key="1">
    <source>
        <dbReference type="ARBA" id="ARBA00004479"/>
    </source>
</evidence>
<protein>
    <recommendedName>
        <fullName evidence="15">Disintegrin and metalloproteinase domain-containing protein 20-like</fullName>
    </recommendedName>
</protein>
<evidence type="ECO:0000259" key="11">
    <source>
        <dbReference type="PROSITE" id="PS50214"/>
    </source>
</evidence>
<feature type="signal peptide" evidence="9">
    <location>
        <begin position="1"/>
        <end position="28"/>
    </location>
</feature>
<dbReference type="PANTHER" id="PTHR11905:SF167">
    <property type="entry name" value="A DISINTEGRIN AND METALLOPEPTIDASE DOMAIN 4-RELATED"/>
    <property type="match status" value="1"/>
</dbReference>
<keyword evidence="8" id="KW-0862">Zinc</keyword>
<accession>A0A8D2BBA2</accession>
<dbReference type="GO" id="GO:0046872">
    <property type="term" value="F:metal ion binding"/>
    <property type="evidence" value="ECO:0007669"/>
    <property type="project" value="UniProtKB-KW"/>
</dbReference>
<evidence type="ECO:0000256" key="9">
    <source>
        <dbReference type="SAM" id="SignalP"/>
    </source>
</evidence>
<dbReference type="GO" id="GO:1990913">
    <property type="term" value="C:sperm head plasma membrane"/>
    <property type="evidence" value="ECO:0007669"/>
    <property type="project" value="TreeGrafter"/>
</dbReference>
<dbReference type="Pfam" id="PF01562">
    <property type="entry name" value="Pep_M12B_propep"/>
    <property type="match status" value="1"/>
</dbReference>
<keyword evidence="7" id="KW-0245">EGF-like domain</keyword>
<proteinExistence type="predicted"/>
<dbReference type="GO" id="GO:0006508">
    <property type="term" value="P:proteolysis"/>
    <property type="evidence" value="ECO:0007669"/>
    <property type="project" value="InterPro"/>
</dbReference>
<dbReference type="FunFam" id="4.10.70.10:FF:000003">
    <property type="entry name" value="Disintegrin and metalloproteinase domain-containing protein 17"/>
    <property type="match status" value="1"/>
</dbReference>
<keyword evidence="14" id="KW-1185">Reference proteome</keyword>
<dbReference type="GO" id="GO:0008584">
    <property type="term" value="P:male gonad development"/>
    <property type="evidence" value="ECO:0007669"/>
    <property type="project" value="TreeGrafter"/>
</dbReference>
<evidence type="ECO:0000259" key="10">
    <source>
        <dbReference type="PROSITE" id="PS50026"/>
    </source>
</evidence>
<feature type="chain" id="PRO_5034600681" description="Disintegrin and metalloproteinase domain-containing protein 20-like" evidence="9">
    <location>
        <begin position="29"/>
        <end position="707"/>
    </location>
</feature>
<dbReference type="InterPro" id="IPR034027">
    <property type="entry name" value="Reprolysin_adamalysin"/>
</dbReference>
<comment type="caution">
    <text evidence="7">Lacks conserved residue(s) required for the propagation of feature annotation.</text>
</comment>
<dbReference type="GeneTree" id="ENSGT00940000161933"/>
<dbReference type="PANTHER" id="PTHR11905">
    <property type="entry name" value="ADAM A DISINTEGRIN AND METALLOPROTEASE DOMAIN"/>
    <property type="match status" value="1"/>
</dbReference>
<dbReference type="PROSITE" id="PS00427">
    <property type="entry name" value="DISINTEGRIN_1"/>
    <property type="match status" value="1"/>
</dbReference>
<feature type="domain" description="Disintegrin" evidence="11">
    <location>
        <begin position="407"/>
        <end position="493"/>
    </location>
</feature>
<dbReference type="PRINTS" id="PR00289">
    <property type="entry name" value="DISINTEGRIN"/>
</dbReference>
<comment type="subcellular location">
    <subcellularLocation>
        <location evidence="1">Membrane</location>
        <topology evidence="1">Single-pass type I membrane protein</topology>
    </subcellularLocation>
</comment>
<dbReference type="InterPro" id="IPR000742">
    <property type="entry name" value="EGF"/>
</dbReference>
<dbReference type="InterPro" id="IPR024079">
    <property type="entry name" value="MetalloPept_cat_dom_sf"/>
</dbReference>
<evidence type="ECO:0000313" key="14">
    <source>
        <dbReference type="Proteomes" id="UP000694564"/>
    </source>
</evidence>
<feature type="binding site" evidence="8">
    <location>
        <position position="339"/>
    </location>
    <ligand>
        <name>Zn(2+)</name>
        <dbReference type="ChEBI" id="CHEBI:29105"/>
        <note>catalytic</note>
    </ligand>
</feature>
<dbReference type="PROSITE" id="PS50026">
    <property type="entry name" value="EGF_3"/>
    <property type="match status" value="1"/>
</dbReference>
<name>A0A8D2BBA2_SCIVU</name>
<evidence type="ECO:0000256" key="2">
    <source>
        <dbReference type="ARBA" id="ARBA00022692"/>
    </source>
</evidence>
<dbReference type="Proteomes" id="UP000694564">
    <property type="component" value="Chromosome 2"/>
</dbReference>
<evidence type="ECO:0000256" key="8">
    <source>
        <dbReference type="PROSITE-ProRule" id="PRU00276"/>
    </source>
</evidence>
<keyword evidence="9" id="KW-0732">Signal</keyword>
<dbReference type="PROSITE" id="PS01186">
    <property type="entry name" value="EGF_2"/>
    <property type="match status" value="1"/>
</dbReference>
<keyword evidence="4" id="KW-0472">Membrane</keyword>
<feature type="binding site" evidence="8">
    <location>
        <position position="349"/>
    </location>
    <ligand>
        <name>Zn(2+)</name>
        <dbReference type="ChEBI" id="CHEBI:29105"/>
        <note>catalytic</note>
    </ligand>
</feature>
<feature type="domain" description="Peptidase M12B" evidence="12">
    <location>
        <begin position="205"/>
        <end position="391"/>
    </location>
</feature>
<organism evidence="13 14">
    <name type="scientific">Sciurus vulgaris</name>
    <name type="common">Eurasian red squirrel</name>
    <dbReference type="NCBI Taxonomy" id="55149"/>
    <lineage>
        <taxon>Eukaryota</taxon>
        <taxon>Metazoa</taxon>
        <taxon>Chordata</taxon>
        <taxon>Craniata</taxon>
        <taxon>Vertebrata</taxon>
        <taxon>Euteleostomi</taxon>
        <taxon>Mammalia</taxon>
        <taxon>Eutheria</taxon>
        <taxon>Euarchontoglires</taxon>
        <taxon>Glires</taxon>
        <taxon>Rodentia</taxon>
        <taxon>Sciuromorpha</taxon>
        <taxon>Sciuridae</taxon>
        <taxon>Sciurinae</taxon>
        <taxon>Sciurini</taxon>
        <taxon>Sciurus</taxon>
    </lineage>
</organism>
<dbReference type="Gene3D" id="3.40.390.10">
    <property type="entry name" value="Collagenase (Catalytic Domain)"/>
    <property type="match status" value="1"/>
</dbReference>
<dbReference type="SUPFAM" id="SSF57552">
    <property type="entry name" value="Blood coagulation inhibitor (disintegrin)"/>
    <property type="match status" value="1"/>
</dbReference>